<gene>
    <name evidence="2" type="ORF">QO192_14775</name>
</gene>
<evidence type="ECO:0000313" key="3">
    <source>
        <dbReference type="Proteomes" id="UP001568894"/>
    </source>
</evidence>
<dbReference type="EMBL" id="JASMRN010000015">
    <property type="protein sequence ID" value="MEZ7516544.1"/>
    <property type="molecule type" value="Genomic_DNA"/>
</dbReference>
<evidence type="ECO:0000313" key="2">
    <source>
        <dbReference type="EMBL" id="MEZ7516544.1"/>
    </source>
</evidence>
<evidence type="ECO:0008006" key="4">
    <source>
        <dbReference type="Google" id="ProtNLM"/>
    </source>
</evidence>
<accession>A0ABV4KJ32</accession>
<comment type="caution">
    <text evidence="2">The sequence shown here is derived from an EMBL/GenBank/DDBJ whole genome shotgun (WGS) entry which is preliminary data.</text>
</comment>
<organism evidence="2 3">
    <name type="scientific">Flavobacterium frigidarium</name>
    <dbReference type="NCBI Taxonomy" id="99286"/>
    <lineage>
        <taxon>Bacteria</taxon>
        <taxon>Pseudomonadati</taxon>
        <taxon>Bacteroidota</taxon>
        <taxon>Flavobacteriia</taxon>
        <taxon>Flavobacteriales</taxon>
        <taxon>Flavobacteriaceae</taxon>
        <taxon>Flavobacterium</taxon>
    </lineage>
</organism>
<evidence type="ECO:0000256" key="1">
    <source>
        <dbReference type="SAM" id="SignalP"/>
    </source>
</evidence>
<reference evidence="2 3" key="1">
    <citation type="submission" date="2023-05" db="EMBL/GenBank/DDBJ databases">
        <title>Adaptations of aquatic viruses from atmosphere-close ecosystems of the Central Arctic Ocean.</title>
        <authorList>
            <person name="Rahlff J."/>
            <person name="Holmfeldt K."/>
        </authorList>
    </citation>
    <scope>NUCLEOTIDE SEQUENCE [LARGE SCALE GENOMIC DNA]</scope>
    <source>
        <strain evidence="2 3">Arc14</strain>
    </source>
</reference>
<protein>
    <recommendedName>
        <fullName evidence="4">Curlin associated repeat-containing protein</fullName>
    </recommendedName>
</protein>
<sequence>MKKLLLNFMLLLFLSSPLFAQEKESNSIFKNYSSSLFDQKENALGLFFPIEKKQLSTSTNLATQNSSVNIEQIGNYNVTTIAASSNKATINVNQNGDNNKYYLTAYGDDITKDIVQRGNNNKIQDYSNASNYSINTQIIQDGNNQTIRNFGSNSLSQNMKVVQKGNDAAVVIINYK</sequence>
<keyword evidence="3" id="KW-1185">Reference proteome</keyword>
<dbReference type="Proteomes" id="UP001568894">
    <property type="component" value="Unassembled WGS sequence"/>
</dbReference>
<proteinExistence type="predicted"/>
<keyword evidence="1" id="KW-0732">Signal</keyword>
<feature type="signal peptide" evidence="1">
    <location>
        <begin position="1"/>
        <end position="20"/>
    </location>
</feature>
<dbReference type="RefSeq" id="WP_371571828.1">
    <property type="nucleotide sequence ID" value="NZ_JASMRN010000015.1"/>
</dbReference>
<name>A0ABV4KJ32_9FLAO</name>
<feature type="chain" id="PRO_5045060761" description="Curlin associated repeat-containing protein" evidence="1">
    <location>
        <begin position="21"/>
        <end position="176"/>
    </location>
</feature>